<dbReference type="AlphaFoldDB" id="A0A3M7R2M9"/>
<comment type="caution">
    <text evidence="1">The sequence shown here is derived from an EMBL/GenBank/DDBJ whole genome shotgun (WGS) entry which is preliminary data.</text>
</comment>
<keyword evidence="2" id="KW-1185">Reference proteome</keyword>
<dbReference type="Proteomes" id="UP000276133">
    <property type="component" value="Unassembled WGS sequence"/>
</dbReference>
<organism evidence="1 2">
    <name type="scientific">Brachionus plicatilis</name>
    <name type="common">Marine rotifer</name>
    <name type="synonym">Brachionus muelleri</name>
    <dbReference type="NCBI Taxonomy" id="10195"/>
    <lineage>
        <taxon>Eukaryota</taxon>
        <taxon>Metazoa</taxon>
        <taxon>Spiralia</taxon>
        <taxon>Gnathifera</taxon>
        <taxon>Rotifera</taxon>
        <taxon>Eurotatoria</taxon>
        <taxon>Monogononta</taxon>
        <taxon>Pseudotrocha</taxon>
        <taxon>Ploima</taxon>
        <taxon>Brachionidae</taxon>
        <taxon>Brachionus</taxon>
    </lineage>
</organism>
<protein>
    <submittedName>
        <fullName evidence="1">Uncharacterized protein</fullName>
    </submittedName>
</protein>
<dbReference type="EMBL" id="REGN01004363">
    <property type="protein sequence ID" value="RNA17852.1"/>
    <property type="molecule type" value="Genomic_DNA"/>
</dbReference>
<reference evidence="1 2" key="1">
    <citation type="journal article" date="2018" name="Sci. Rep.">
        <title>Genomic signatures of local adaptation to the degree of environmental predictability in rotifers.</title>
        <authorList>
            <person name="Franch-Gras L."/>
            <person name="Hahn C."/>
            <person name="Garcia-Roger E.M."/>
            <person name="Carmona M.J."/>
            <person name="Serra M."/>
            <person name="Gomez A."/>
        </authorList>
    </citation>
    <scope>NUCLEOTIDE SEQUENCE [LARGE SCALE GENOMIC DNA]</scope>
    <source>
        <strain evidence="1">HYR1</strain>
    </source>
</reference>
<gene>
    <name evidence="1" type="ORF">BpHYR1_041261</name>
</gene>
<evidence type="ECO:0000313" key="1">
    <source>
        <dbReference type="EMBL" id="RNA17852.1"/>
    </source>
</evidence>
<sequence length="87" mass="10060">MQSWYFRVAADGLPLETGQFPLVRSSKTLIRIHFSKSNLSVEPKDQTRLLEQHCQNRNQQILINQNNNILTQNDLCNKFCSKKGNAK</sequence>
<evidence type="ECO:0000313" key="2">
    <source>
        <dbReference type="Proteomes" id="UP000276133"/>
    </source>
</evidence>
<proteinExistence type="predicted"/>
<accession>A0A3M7R2M9</accession>
<feature type="non-terminal residue" evidence="1">
    <location>
        <position position="87"/>
    </location>
</feature>
<name>A0A3M7R2M9_BRAPC</name>